<evidence type="ECO:0000256" key="7">
    <source>
        <dbReference type="ARBA" id="ARBA00022630"/>
    </source>
</evidence>
<dbReference type="InterPro" id="IPR017927">
    <property type="entry name" value="FAD-bd_FR_type"/>
</dbReference>
<dbReference type="CDD" id="cd08922">
    <property type="entry name" value="FHb-globin"/>
    <property type="match status" value="1"/>
</dbReference>
<keyword evidence="9" id="KW-0274">FAD</keyword>
<dbReference type="InterPro" id="IPR017938">
    <property type="entry name" value="Riboflavin_synthase-like_b-brl"/>
</dbReference>
<dbReference type="GO" id="GO:0019825">
    <property type="term" value="F:oxygen binding"/>
    <property type="evidence" value="ECO:0007669"/>
    <property type="project" value="InterPro"/>
</dbReference>
<dbReference type="Gene3D" id="2.40.30.10">
    <property type="entry name" value="Translation factors"/>
    <property type="match status" value="1"/>
</dbReference>
<comment type="cofactor">
    <cofactor evidence="2">
        <name>FAD</name>
        <dbReference type="ChEBI" id="CHEBI:57692"/>
    </cofactor>
</comment>
<evidence type="ECO:0000313" key="18">
    <source>
        <dbReference type="EMBL" id="KJK74286.1"/>
    </source>
</evidence>
<keyword evidence="8" id="KW-0479">Metal-binding</keyword>
<keyword evidence="11" id="KW-0560">Oxidoreductase</keyword>
<keyword evidence="7" id="KW-0285">Flavoprotein</keyword>
<organism evidence="18 19">
    <name type="scientific">Metarhizium anisopliae BRIP 53293</name>
    <dbReference type="NCBI Taxonomy" id="1291518"/>
    <lineage>
        <taxon>Eukaryota</taxon>
        <taxon>Fungi</taxon>
        <taxon>Dikarya</taxon>
        <taxon>Ascomycota</taxon>
        <taxon>Pezizomycotina</taxon>
        <taxon>Sordariomycetes</taxon>
        <taxon>Hypocreomycetidae</taxon>
        <taxon>Hypocreales</taxon>
        <taxon>Clavicipitaceae</taxon>
        <taxon>Metarhizium</taxon>
    </lineage>
</organism>
<dbReference type="Gene3D" id="3.40.50.80">
    <property type="entry name" value="Nucleotide-binding domain of ferredoxin-NADP reductase (FNR) module"/>
    <property type="match status" value="1"/>
</dbReference>
<dbReference type="Pfam" id="PF00042">
    <property type="entry name" value="Globin"/>
    <property type="match status" value="1"/>
</dbReference>
<dbReference type="SUPFAM" id="SSF46458">
    <property type="entry name" value="Globin-like"/>
    <property type="match status" value="1"/>
</dbReference>
<accession>A0A0D9NK82</accession>
<protein>
    <recommendedName>
        <fullName evidence="4">nitric oxide dioxygenase</fullName>
        <ecNumber evidence="4">1.14.12.17</ecNumber>
    </recommendedName>
</protein>
<dbReference type="PROSITE" id="PS51384">
    <property type="entry name" value="FAD_FR"/>
    <property type="match status" value="1"/>
</dbReference>
<evidence type="ECO:0000313" key="19">
    <source>
        <dbReference type="Proteomes" id="UP000054544"/>
    </source>
</evidence>
<dbReference type="EMBL" id="KE384761">
    <property type="protein sequence ID" value="KJK74286.1"/>
    <property type="molecule type" value="Genomic_DNA"/>
</dbReference>
<dbReference type="PANTHER" id="PTHR43396:SF3">
    <property type="entry name" value="FLAVOHEMOPROTEIN"/>
    <property type="match status" value="1"/>
</dbReference>
<evidence type="ECO:0000256" key="3">
    <source>
        <dbReference type="ARBA" id="ARBA00006401"/>
    </source>
</evidence>
<dbReference type="CDD" id="cd06184">
    <property type="entry name" value="flavohem_like_fad_nad_binding"/>
    <property type="match status" value="1"/>
</dbReference>
<dbReference type="PANTHER" id="PTHR43396">
    <property type="entry name" value="FLAVOHEMOPROTEIN"/>
    <property type="match status" value="1"/>
</dbReference>
<dbReference type="GO" id="GO:0046872">
    <property type="term" value="F:metal ion binding"/>
    <property type="evidence" value="ECO:0007669"/>
    <property type="project" value="UniProtKB-KW"/>
</dbReference>
<evidence type="ECO:0000256" key="2">
    <source>
        <dbReference type="ARBA" id="ARBA00001974"/>
    </source>
</evidence>
<evidence type="ECO:0000256" key="1">
    <source>
        <dbReference type="ARBA" id="ARBA00001970"/>
    </source>
</evidence>
<dbReference type="InterPro" id="IPR039261">
    <property type="entry name" value="FNR_nucleotide-bd"/>
</dbReference>
<keyword evidence="13" id="KW-0520">NAD</keyword>
<dbReference type="PROSITE" id="PS01033">
    <property type="entry name" value="GLOBIN"/>
    <property type="match status" value="1"/>
</dbReference>
<comment type="similarity">
    <text evidence="3">In the C-terminal section; belongs to the flavoprotein pyridine nucleotide cytochrome reductase family.</text>
</comment>
<name>A0A0D9NK82_METAN</name>
<evidence type="ECO:0000256" key="6">
    <source>
        <dbReference type="ARBA" id="ARBA00022617"/>
    </source>
</evidence>
<feature type="domain" description="FAD-binding FR-type" evidence="17">
    <location>
        <begin position="227"/>
        <end position="353"/>
    </location>
</feature>
<dbReference type="GO" id="GO:0020037">
    <property type="term" value="F:heme binding"/>
    <property type="evidence" value="ECO:0007669"/>
    <property type="project" value="InterPro"/>
</dbReference>
<evidence type="ECO:0000256" key="5">
    <source>
        <dbReference type="ARBA" id="ARBA00022575"/>
    </source>
</evidence>
<dbReference type="GO" id="GO:0009636">
    <property type="term" value="P:response to toxic substance"/>
    <property type="evidence" value="ECO:0007669"/>
    <property type="project" value="UniProtKB-KW"/>
</dbReference>
<dbReference type="GO" id="GO:0008941">
    <property type="term" value="F:nitric oxide dioxygenase NAD(P)H activity"/>
    <property type="evidence" value="ECO:0007669"/>
    <property type="project" value="UniProtKB-EC"/>
</dbReference>
<evidence type="ECO:0000259" key="16">
    <source>
        <dbReference type="PROSITE" id="PS01033"/>
    </source>
</evidence>
<evidence type="ECO:0000256" key="8">
    <source>
        <dbReference type="ARBA" id="ARBA00022723"/>
    </source>
</evidence>
<dbReference type="SUPFAM" id="SSF52343">
    <property type="entry name" value="Ferredoxin reductase-like, C-terminal NADP-linked domain"/>
    <property type="match status" value="1"/>
</dbReference>
<dbReference type="InterPro" id="IPR009050">
    <property type="entry name" value="Globin-like_sf"/>
</dbReference>
<keyword evidence="12" id="KW-0408">Iron</keyword>
<evidence type="ECO:0000256" key="15">
    <source>
        <dbReference type="ARBA" id="ARBA00049433"/>
    </source>
</evidence>
<gene>
    <name evidence="18" type="ORF">H634G_10432</name>
</gene>
<dbReference type="EC" id="1.14.12.17" evidence="4"/>
<sequence length="496" mass="55602">MSWGQSLASKNTKQCSVDDITLVCTASRRILRLFSQIKNAERVNEELLVALKFGHETSDEDDCSRYIAMNGNSTNRAPQTYQSQTWYGIRATVPALNARGEEIIASFYQSLLRGHPELRSYFNTANQLNKLQPKAMASLIIQFANNVSHIYELIPKMERICQKHCSVGVQPHHYKIMGAYLLEAFTGILDPSMTPDAKMAWNNAYWMLANMFIAREKQLYKTFGPWTDWRPFDVADRVHEGENVVSFYLKPRDKKPLPPFMPGQYVSIRVAVPGKEHKQIRQYALSEAPNPDYYRITVQRNRGAGAGGIPDEQHQSACPYASPPGAVSNHLIDSAVAGDTLELSHPAGHIFLDTKNLSNAPLVLFSTGIGATPMLSILNFTAKEQPGRPVSWINASQGAMPFQARVDSLAARRKNLRNTTLGIAHDGHASADCDGQDDARLDLVSLRPDDLFLRNECTEYFVCGAENITVQFVEFLERHGIDRARIHCELQTVARY</sequence>
<keyword evidence="5" id="KW-0216">Detoxification</keyword>
<evidence type="ECO:0000256" key="12">
    <source>
        <dbReference type="ARBA" id="ARBA00023004"/>
    </source>
</evidence>
<evidence type="ECO:0000256" key="4">
    <source>
        <dbReference type="ARBA" id="ARBA00012229"/>
    </source>
</evidence>
<evidence type="ECO:0000256" key="13">
    <source>
        <dbReference type="ARBA" id="ARBA00023027"/>
    </source>
</evidence>
<keyword evidence="6" id="KW-0349">Heme</keyword>
<keyword evidence="19" id="KW-1185">Reference proteome</keyword>
<evidence type="ECO:0000256" key="14">
    <source>
        <dbReference type="ARBA" id="ARBA00048649"/>
    </source>
</evidence>
<dbReference type="GO" id="GO:0071949">
    <property type="term" value="F:FAD binding"/>
    <property type="evidence" value="ECO:0007669"/>
    <property type="project" value="TreeGrafter"/>
</dbReference>
<comment type="cofactor">
    <cofactor evidence="1">
        <name>heme b</name>
        <dbReference type="ChEBI" id="CHEBI:60344"/>
    </cofactor>
</comment>
<feature type="domain" description="Globin" evidence="16">
    <location>
        <begin position="80"/>
        <end position="217"/>
    </location>
</feature>
<evidence type="ECO:0000256" key="11">
    <source>
        <dbReference type="ARBA" id="ARBA00023002"/>
    </source>
</evidence>
<dbReference type="Proteomes" id="UP000054544">
    <property type="component" value="Unassembled WGS sequence"/>
</dbReference>
<reference evidence="19" key="1">
    <citation type="journal article" date="2014" name="BMC Genomics">
        <title>The genome sequence of the biocontrol fungus Metarhizium anisopliae and comparative genomics of Metarhizium species.</title>
        <authorList>
            <person name="Pattemore J.A."/>
            <person name="Hane J.K."/>
            <person name="Williams A.H."/>
            <person name="Wilson B.A."/>
            <person name="Stodart B.J."/>
            <person name="Ash G.J."/>
        </authorList>
    </citation>
    <scope>NUCLEOTIDE SEQUENCE [LARGE SCALE GENOMIC DNA]</scope>
    <source>
        <strain evidence="19">BRIP 53293</strain>
    </source>
</reference>
<dbReference type="InterPro" id="IPR000971">
    <property type="entry name" value="Globin"/>
</dbReference>
<proteinExistence type="inferred from homology"/>
<keyword evidence="10" id="KW-0521">NADP</keyword>
<dbReference type="FunFam" id="1.10.490.10:FF:000003">
    <property type="entry name" value="Flavohemoprotein"/>
    <property type="match status" value="1"/>
</dbReference>
<comment type="catalytic activity">
    <reaction evidence="14">
        <text>2 nitric oxide + NADH + 2 O2 = 2 nitrate + NAD(+) + H(+)</text>
        <dbReference type="Rhea" id="RHEA:19469"/>
        <dbReference type="ChEBI" id="CHEBI:15378"/>
        <dbReference type="ChEBI" id="CHEBI:15379"/>
        <dbReference type="ChEBI" id="CHEBI:16480"/>
        <dbReference type="ChEBI" id="CHEBI:17632"/>
        <dbReference type="ChEBI" id="CHEBI:57540"/>
        <dbReference type="ChEBI" id="CHEBI:57945"/>
        <dbReference type="EC" id="1.14.12.17"/>
    </reaction>
</comment>
<dbReference type="AlphaFoldDB" id="A0A0D9NK82"/>
<evidence type="ECO:0000256" key="9">
    <source>
        <dbReference type="ARBA" id="ARBA00022827"/>
    </source>
</evidence>
<dbReference type="InterPro" id="IPR012292">
    <property type="entry name" value="Globin/Proto"/>
</dbReference>
<dbReference type="GO" id="GO:0046210">
    <property type="term" value="P:nitric oxide catabolic process"/>
    <property type="evidence" value="ECO:0007669"/>
    <property type="project" value="TreeGrafter"/>
</dbReference>
<dbReference type="SUPFAM" id="SSF63380">
    <property type="entry name" value="Riboflavin synthase domain-like"/>
    <property type="match status" value="1"/>
</dbReference>
<dbReference type="Gene3D" id="1.10.490.10">
    <property type="entry name" value="Globins"/>
    <property type="match status" value="1"/>
</dbReference>
<dbReference type="FunFam" id="2.40.30.10:FF:000034">
    <property type="entry name" value="Flavohemoprotein"/>
    <property type="match status" value="1"/>
</dbReference>
<comment type="catalytic activity">
    <reaction evidence="15">
        <text>2 nitric oxide + NADPH + 2 O2 = 2 nitrate + NADP(+) + H(+)</text>
        <dbReference type="Rhea" id="RHEA:19465"/>
        <dbReference type="ChEBI" id="CHEBI:15378"/>
        <dbReference type="ChEBI" id="CHEBI:15379"/>
        <dbReference type="ChEBI" id="CHEBI:16480"/>
        <dbReference type="ChEBI" id="CHEBI:17632"/>
        <dbReference type="ChEBI" id="CHEBI:57783"/>
        <dbReference type="ChEBI" id="CHEBI:58349"/>
        <dbReference type="EC" id="1.14.12.17"/>
    </reaction>
</comment>
<dbReference type="OrthoDB" id="436496at2759"/>
<dbReference type="STRING" id="1291518.A0A0D9NK82"/>
<evidence type="ECO:0000256" key="10">
    <source>
        <dbReference type="ARBA" id="ARBA00022857"/>
    </source>
</evidence>
<evidence type="ECO:0000259" key="17">
    <source>
        <dbReference type="PROSITE" id="PS51384"/>
    </source>
</evidence>
<dbReference type="GO" id="GO:0071500">
    <property type="term" value="P:cellular response to nitrosative stress"/>
    <property type="evidence" value="ECO:0007669"/>
    <property type="project" value="TreeGrafter"/>
</dbReference>